<sequence length="51" mass="5672">MDCTMVIVDDFYSYLVPIGGFNWVVPLWEGHHFGRLKLCCSTSGGPPPRTA</sequence>
<name>A0A067LHH5_JATCU</name>
<keyword evidence="2" id="KW-1185">Reference proteome</keyword>
<evidence type="ECO:0000313" key="2">
    <source>
        <dbReference type="Proteomes" id="UP000027138"/>
    </source>
</evidence>
<accession>A0A067LHH5</accession>
<dbReference type="Proteomes" id="UP000027138">
    <property type="component" value="Unassembled WGS sequence"/>
</dbReference>
<proteinExistence type="predicted"/>
<dbReference type="EMBL" id="KK914265">
    <property type="protein sequence ID" value="KDP43654.1"/>
    <property type="molecule type" value="Genomic_DNA"/>
</dbReference>
<protein>
    <submittedName>
        <fullName evidence="1">Uncharacterized protein</fullName>
    </submittedName>
</protein>
<reference evidence="1 2" key="1">
    <citation type="journal article" date="2014" name="PLoS ONE">
        <title>Global Analysis of Gene Expression Profiles in Physic Nut (Jatropha curcas L.) Seedlings Exposed to Salt Stress.</title>
        <authorList>
            <person name="Zhang L."/>
            <person name="Zhang C."/>
            <person name="Wu P."/>
            <person name="Chen Y."/>
            <person name="Li M."/>
            <person name="Jiang H."/>
            <person name="Wu G."/>
        </authorList>
    </citation>
    <scope>NUCLEOTIDE SEQUENCE [LARGE SCALE GENOMIC DNA]</scope>
    <source>
        <strain evidence="2">cv. GZQX0401</strain>
        <tissue evidence="1">Young leaves</tissue>
    </source>
</reference>
<gene>
    <name evidence="1" type="ORF">JCGZ_22968</name>
</gene>
<dbReference type="AlphaFoldDB" id="A0A067LHH5"/>
<evidence type="ECO:0000313" key="1">
    <source>
        <dbReference type="EMBL" id="KDP43654.1"/>
    </source>
</evidence>
<organism evidence="1 2">
    <name type="scientific">Jatropha curcas</name>
    <name type="common">Barbados nut</name>
    <dbReference type="NCBI Taxonomy" id="180498"/>
    <lineage>
        <taxon>Eukaryota</taxon>
        <taxon>Viridiplantae</taxon>
        <taxon>Streptophyta</taxon>
        <taxon>Embryophyta</taxon>
        <taxon>Tracheophyta</taxon>
        <taxon>Spermatophyta</taxon>
        <taxon>Magnoliopsida</taxon>
        <taxon>eudicotyledons</taxon>
        <taxon>Gunneridae</taxon>
        <taxon>Pentapetalae</taxon>
        <taxon>rosids</taxon>
        <taxon>fabids</taxon>
        <taxon>Malpighiales</taxon>
        <taxon>Euphorbiaceae</taxon>
        <taxon>Crotonoideae</taxon>
        <taxon>Jatropheae</taxon>
        <taxon>Jatropha</taxon>
    </lineage>
</organism>